<evidence type="ECO:0000259" key="17">
    <source>
        <dbReference type="Pfam" id="PF12774"/>
    </source>
</evidence>
<keyword evidence="3" id="KW-0963">Cytoplasm</keyword>
<dbReference type="Gene3D" id="1.20.140.100">
    <property type="entry name" value="Dynein heavy chain, N-terminal domain 2"/>
    <property type="match status" value="1"/>
</dbReference>
<dbReference type="Gene3D" id="1.10.8.710">
    <property type="match status" value="1"/>
</dbReference>
<protein>
    <submittedName>
        <fullName evidence="18">Dynein heavy chain 5, axonemal</fullName>
    </submittedName>
</protein>
<evidence type="ECO:0000256" key="6">
    <source>
        <dbReference type="ARBA" id="ARBA00022741"/>
    </source>
</evidence>
<evidence type="ECO:0000259" key="15">
    <source>
        <dbReference type="Pfam" id="PF08385"/>
    </source>
</evidence>
<organism evidence="18 19">
    <name type="scientific">Eumeta variegata</name>
    <name type="common">Bagworm moth</name>
    <name type="synonym">Eumeta japonica</name>
    <dbReference type="NCBI Taxonomy" id="151549"/>
    <lineage>
        <taxon>Eukaryota</taxon>
        <taxon>Metazoa</taxon>
        <taxon>Ecdysozoa</taxon>
        <taxon>Arthropoda</taxon>
        <taxon>Hexapoda</taxon>
        <taxon>Insecta</taxon>
        <taxon>Pterygota</taxon>
        <taxon>Neoptera</taxon>
        <taxon>Endopterygota</taxon>
        <taxon>Lepidoptera</taxon>
        <taxon>Glossata</taxon>
        <taxon>Ditrysia</taxon>
        <taxon>Tineoidea</taxon>
        <taxon>Psychidae</taxon>
        <taxon>Oiketicinae</taxon>
        <taxon>Eumeta</taxon>
    </lineage>
</organism>
<dbReference type="Gene3D" id="3.20.180.20">
    <property type="entry name" value="Dynein heavy chain, N-terminal domain 2"/>
    <property type="match status" value="1"/>
</dbReference>
<dbReference type="SUPFAM" id="SSF52540">
    <property type="entry name" value="P-loop containing nucleoside triphosphate hydrolases"/>
    <property type="match status" value="1"/>
</dbReference>
<evidence type="ECO:0000256" key="4">
    <source>
        <dbReference type="ARBA" id="ARBA00022701"/>
    </source>
</evidence>
<comment type="subcellular location">
    <subcellularLocation>
        <location evidence="1">Cytoplasm</location>
        <location evidence="1">Cytoskeleton</location>
        <location evidence="1">Cilium axoneme</location>
    </subcellularLocation>
</comment>
<evidence type="ECO:0000256" key="1">
    <source>
        <dbReference type="ARBA" id="ARBA00004430"/>
    </source>
</evidence>
<evidence type="ECO:0000256" key="8">
    <source>
        <dbReference type="ARBA" id="ARBA00023017"/>
    </source>
</evidence>
<dbReference type="InterPro" id="IPR043157">
    <property type="entry name" value="Dynein_AAA1S"/>
</dbReference>
<keyword evidence="13" id="KW-0966">Cell projection</keyword>
<dbReference type="FunFam" id="1.20.140.100:FF:000003">
    <property type="entry name" value="Dynein, axonemal, heavy chain 5"/>
    <property type="match status" value="1"/>
</dbReference>
<dbReference type="OrthoDB" id="286107at2759"/>
<accession>A0A4C1V3I7</accession>
<dbReference type="Proteomes" id="UP000299102">
    <property type="component" value="Unassembled WGS sequence"/>
</dbReference>
<evidence type="ECO:0000256" key="12">
    <source>
        <dbReference type="ARBA" id="ARBA00023212"/>
    </source>
</evidence>
<sequence length="2225" mass="257391">MDNEEHAPVVESDEGSAVAEKADDEKEIEEAERRAKPRLPTVYDDSERIEIDRAALEAILDISSRLQDIQEKSKKSLSTVVLVHDTYKDKQDGDGDGDRKVRDNRNKHYKLRRSRKQKLVGYKFVQNPTSSKAKELRNARAAALKTQQRYLLEMAAAVLNKSQDYVFEGVYDDDVHIEILDSVVAEGGRSCVVLCDALLPPLKMESGRFVPNQKVYLERTYISDGSTIRTEGKCVAMYRTKNKAIDMKNVADDFCLVFFDASDGKSIVAGIYDTLKRAYLPALAECKGWGDLNPPNPNSAELVKTYVSRIVLFVDYVEKTKIDLECCVKFKINLELYEDELSDREKMKHAVTKTHVLIEICSHVKVWIKQIIKVIVQSQQLRREASNIGPLAELDYWRRQLTTFTSIIEHIKCEPCQMYMHTLIRAKSKLVKKWKQLDNQVTEYYNEAFDNVKYLYALEKYCEPLYRCDPDTLEQYIPGLLYTVRTIYGTSQYYNTTKQISTLLVKVTNQILNMCMNYLTKDKKKTIWNQDKLRFIDKAKNSIVLSLMLQRNPKEMAAASDEKPFDCSEMYIFGKFETFKTRLIKSVDACPTTEIALALLKRFAILQLECFYLEDEYYDLISKFTEEIESLRDRYNEERENPELPRNMPPVSGRILWIRFYNQHIQGPMKIFQEHHEVITHPNTQRCIKLYNVLCIVFAEFEHIYHYAWADNVGQVRMGLTAPILIKHSVTNMFIVNFSVYIPECIREVEYMWQMGRTVPDFAQIVAYCKSKVLTSYERIKYLVERNNRIRKNMPKLYLPLLRAQLVKMDKAFQPGFSTITWTSLEIPAYCDRIENVLDEVDLFLKEVIDMKEARVDGVLKSIAKTVLVYLPKHAVTINAFYEENLVRRDELVNELQQKCTTAELAVIELIHKFLDSIPSKQIQNLKDNWLDLEKALKQVTSATRVFPQNAAFLEIEEPDRFEPAQVINECNELFAYFNQKCLEALIKCTRLTLDTLKRRASVSRYRHESNTISPTQKFGYKKAVLAVDPIQFDRGSKNGSRHLVQCHAYQIQGRAVKFGVEHSNSLLTMTTDPEEQKLLTPLISVMMYIEIPRVLLKPTLEEIQTSFTQVVLNCILNIHRNVFMWGQQQQIHEMQQKFQLLAPSGSQVSARSTSTLYGIKSYFRMVSDNKDIVRSVMALQGVMFMYKPDIDNLIKVTRARRTASADWWITPGTAGMRPRDLLRLRAINEHRSGLFSTNKYMSAYGRFSAIWAEDRTQQIKEFVDVDPGIVVIRDRFRMYEEQTEEILALPDRHIIGSIEINMDNLKLALHLESAEWKRILGKLLCIAYRDKVYVLMQFIVDRMKTLSKKLKDLDDVRVAMICLELIRTKFIEMDFEVDVIEDTYGTFEEYHIEVPKEDVDLVDGLRYSFKNMLTTAQQVQQKIVEMQGPLQDELTKGVASFNEDVLKFDADYDKFGPMTPGLTAREASDRVILFQSRFDDLWRRFEMYGSGEKLFGMALSDYPILHQKKKEFSLLTKLCRKLPKGMKDWPAFVELKKKIDDFNETCPLLQLMADKSMKERHWKRLEQLMGCVLDVESESFTLAHVMEAPLLKYKEDVEVISDWAVVDLSFAAFKSRGDLLIKPQETLDIITMLEDSLMILNSLAANRYNAAFKKDIVLWVNKLVSTTEILERWLQVQTLWMYLEAVFVGGDIAKQLPAEAKRFGVIDKTYVRIMYRARDIINCVETCTADDSLKQLLPHLLEQLEACQKSLTGYLETKRLIFPRFFFVSDPVLLEILGQASDPRSIQPHLPSIFDAMYTVDFDDKDRIINMNSDNGETIALERPVPCTGGVENWINVLLDTMRDTVKNIIAGISQTMKNEPEFNFFGRFLELSRPGMQILWTSDAEYALKKAKVDRSIMRVTNQKFLDLLNGLIDYTVQDLVPLDRTRVETMITIHVHQRDIFDDLVRLRIRSPIDFEWQKQARFYYIEDSDDCIVSITDVDFIYQNEYLGITERLVITPLTDRCYITLAQAIGMSMGGAPAGPAGTGKTETTKDMGRTLGKLVIVFNCSDQMDFRGKLIFFVSQLRLGRIYKGLAQSGSWGCFDEFNRIELPVLSVAAQQIYICLTARREKKDFFIFSDGDTVSLNPEFAFIITMNPGYAGRQELPENLKIQFRSVAMMVPDRQIIIRVKLASCGFKENILLARKFFTLYKLCEEQLSKQVHYDFGLRNILSVLRTMGAQKKG</sequence>
<keyword evidence="9" id="KW-0175">Coiled coil</keyword>
<feature type="region of interest" description="Disordered" evidence="14">
    <location>
        <begin position="1"/>
        <end position="41"/>
    </location>
</feature>
<dbReference type="FunFam" id="3.40.50.300:FF:000044">
    <property type="entry name" value="Dynein heavy chain 5, axonemal"/>
    <property type="match status" value="1"/>
</dbReference>
<keyword evidence="11" id="KW-0505">Motor protein</keyword>
<dbReference type="Pfam" id="PF08393">
    <property type="entry name" value="DHC_N2"/>
    <property type="match status" value="1"/>
</dbReference>
<feature type="domain" description="Dynein heavy chain hydrolytic ATP-binding dynein motor region" evidence="17">
    <location>
        <begin position="1986"/>
        <end position="2224"/>
    </location>
</feature>
<comment type="similarity">
    <text evidence="2">Belongs to the dynein heavy chain family.</text>
</comment>
<evidence type="ECO:0000256" key="13">
    <source>
        <dbReference type="ARBA" id="ARBA00023273"/>
    </source>
</evidence>
<dbReference type="Gene3D" id="3.40.50.300">
    <property type="entry name" value="P-loop containing nucleotide triphosphate hydrolases"/>
    <property type="match status" value="1"/>
</dbReference>
<feature type="domain" description="Dynein heavy chain tail" evidence="15">
    <location>
        <begin position="581"/>
        <end position="830"/>
    </location>
</feature>
<dbReference type="InterPro" id="IPR042222">
    <property type="entry name" value="Dynein_2_N"/>
</dbReference>
<feature type="domain" description="Dynein heavy chain linker" evidence="16">
    <location>
        <begin position="1510"/>
        <end position="1851"/>
    </location>
</feature>
<evidence type="ECO:0000256" key="10">
    <source>
        <dbReference type="ARBA" id="ARBA00023069"/>
    </source>
</evidence>
<evidence type="ECO:0000256" key="7">
    <source>
        <dbReference type="ARBA" id="ARBA00022840"/>
    </source>
</evidence>
<keyword evidence="10" id="KW-0969">Cilium</keyword>
<dbReference type="PANTHER" id="PTHR46532:SF4">
    <property type="entry name" value="AAA+ ATPASE DOMAIN-CONTAINING PROTEIN"/>
    <property type="match status" value="1"/>
</dbReference>
<proteinExistence type="inferred from homology"/>
<dbReference type="InterPro" id="IPR026983">
    <property type="entry name" value="DHC"/>
</dbReference>
<evidence type="ECO:0000256" key="11">
    <source>
        <dbReference type="ARBA" id="ARBA00023175"/>
    </source>
</evidence>
<dbReference type="GO" id="GO:0005858">
    <property type="term" value="C:axonemal dynein complex"/>
    <property type="evidence" value="ECO:0007669"/>
    <property type="project" value="TreeGrafter"/>
</dbReference>
<keyword evidence="7" id="KW-0067">ATP-binding</keyword>
<evidence type="ECO:0000256" key="5">
    <source>
        <dbReference type="ARBA" id="ARBA00022737"/>
    </source>
</evidence>
<dbReference type="FunFam" id="3.20.180.20:FF:000001">
    <property type="entry name" value="Dynein axonemal heavy chain 5"/>
    <property type="match status" value="1"/>
</dbReference>
<keyword evidence="19" id="KW-1185">Reference proteome</keyword>
<evidence type="ECO:0000256" key="2">
    <source>
        <dbReference type="ARBA" id="ARBA00008887"/>
    </source>
</evidence>
<dbReference type="Pfam" id="PF08385">
    <property type="entry name" value="DHC_N1"/>
    <property type="match status" value="1"/>
</dbReference>
<evidence type="ECO:0000256" key="3">
    <source>
        <dbReference type="ARBA" id="ARBA00022490"/>
    </source>
</evidence>
<evidence type="ECO:0000313" key="18">
    <source>
        <dbReference type="EMBL" id="GBP33368.1"/>
    </source>
</evidence>
<dbReference type="GO" id="GO:0005524">
    <property type="term" value="F:ATP binding"/>
    <property type="evidence" value="ECO:0007669"/>
    <property type="project" value="UniProtKB-KW"/>
</dbReference>
<dbReference type="GO" id="GO:0051959">
    <property type="term" value="F:dynein light intermediate chain binding"/>
    <property type="evidence" value="ECO:0007669"/>
    <property type="project" value="InterPro"/>
</dbReference>
<comment type="caution">
    <text evidence="18">The sequence shown here is derived from an EMBL/GenBank/DDBJ whole genome shotgun (WGS) entry which is preliminary data.</text>
</comment>
<evidence type="ECO:0000313" key="19">
    <source>
        <dbReference type="Proteomes" id="UP000299102"/>
    </source>
</evidence>
<dbReference type="Pfam" id="PF12774">
    <property type="entry name" value="AAA_6"/>
    <property type="match status" value="1"/>
</dbReference>
<evidence type="ECO:0000259" key="16">
    <source>
        <dbReference type="Pfam" id="PF08393"/>
    </source>
</evidence>
<name>A0A4C1V3I7_EUMVA</name>
<evidence type="ECO:0000256" key="9">
    <source>
        <dbReference type="ARBA" id="ARBA00023054"/>
    </source>
</evidence>
<keyword evidence="6" id="KW-0547">Nucleotide-binding</keyword>
<dbReference type="InterPro" id="IPR035699">
    <property type="entry name" value="AAA_6"/>
</dbReference>
<keyword evidence="5" id="KW-0677">Repeat</keyword>
<dbReference type="InterPro" id="IPR013594">
    <property type="entry name" value="Dynein_heavy_tail"/>
</dbReference>
<dbReference type="InterPro" id="IPR013602">
    <property type="entry name" value="Dynein_heavy_linker"/>
</dbReference>
<dbReference type="STRING" id="151549.A0A4C1V3I7"/>
<keyword evidence="8" id="KW-0243">Dynein</keyword>
<dbReference type="InterPro" id="IPR042228">
    <property type="entry name" value="Dynein_linker_3"/>
</dbReference>
<keyword evidence="12" id="KW-0206">Cytoskeleton</keyword>
<dbReference type="InterPro" id="IPR027417">
    <property type="entry name" value="P-loop_NTPase"/>
</dbReference>
<dbReference type="GO" id="GO:0007018">
    <property type="term" value="P:microtubule-based movement"/>
    <property type="evidence" value="ECO:0007669"/>
    <property type="project" value="InterPro"/>
</dbReference>
<evidence type="ECO:0000256" key="14">
    <source>
        <dbReference type="SAM" id="MobiDB-lite"/>
    </source>
</evidence>
<dbReference type="GO" id="GO:0045505">
    <property type="term" value="F:dynein intermediate chain binding"/>
    <property type="evidence" value="ECO:0007669"/>
    <property type="project" value="InterPro"/>
</dbReference>
<dbReference type="Gene3D" id="1.20.58.1120">
    <property type="match status" value="1"/>
</dbReference>
<dbReference type="EMBL" id="BGZK01000273">
    <property type="protein sequence ID" value="GBP33368.1"/>
    <property type="molecule type" value="Genomic_DNA"/>
</dbReference>
<dbReference type="PANTHER" id="PTHR46532">
    <property type="entry name" value="MALE FERTILITY FACTOR KL5"/>
    <property type="match status" value="1"/>
</dbReference>
<dbReference type="Gene3D" id="1.10.287.2620">
    <property type="match status" value="1"/>
</dbReference>
<keyword evidence="4" id="KW-0493">Microtubule</keyword>
<dbReference type="GO" id="GO:0005874">
    <property type="term" value="C:microtubule"/>
    <property type="evidence" value="ECO:0007669"/>
    <property type="project" value="UniProtKB-KW"/>
</dbReference>
<reference evidence="18 19" key="1">
    <citation type="journal article" date="2019" name="Commun. Biol.">
        <title>The bagworm genome reveals a unique fibroin gene that provides high tensile strength.</title>
        <authorList>
            <person name="Kono N."/>
            <person name="Nakamura H."/>
            <person name="Ohtoshi R."/>
            <person name="Tomita M."/>
            <person name="Numata K."/>
            <person name="Arakawa K."/>
        </authorList>
    </citation>
    <scope>NUCLEOTIDE SEQUENCE [LARGE SCALE GENOMIC DNA]</scope>
</reference>
<gene>
    <name evidence="18" type="primary">DNAH5</name>
    <name evidence="18" type="ORF">EVAR_6716_1</name>
</gene>